<dbReference type="GO" id="GO:0016020">
    <property type="term" value="C:membrane"/>
    <property type="evidence" value="ECO:0007669"/>
    <property type="project" value="TreeGrafter"/>
</dbReference>
<keyword evidence="4" id="KW-1133">Transmembrane helix</keyword>
<gene>
    <name evidence="6" type="ORF">CONCODRAFT_10015</name>
</gene>
<dbReference type="GO" id="GO:0020037">
    <property type="term" value="F:heme binding"/>
    <property type="evidence" value="ECO:0007669"/>
    <property type="project" value="InterPro"/>
</dbReference>
<feature type="transmembrane region" description="Helical" evidence="4">
    <location>
        <begin position="121"/>
        <end position="138"/>
    </location>
</feature>
<name>A0A137NYV8_CONC2</name>
<dbReference type="Pfam" id="PF00487">
    <property type="entry name" value="FA_desaturase"/>
    <property type="match status" value="1"/>
</dbReference>
<dbReference type="PROSITE" id="PS50255">
    <property type="entry name" value="CYTOCHROME_B5_2"/>
    <property type="match status" value="1"/>
</dbReference>
<proteinExistence type="predicted"/>
<dbReference type="PANTHER" id="PTHR19353:SF19">
    <property type="entry name" value="DELTA(5) FATTY ACID DESATURASE C-RELATED"/>
    <property type="match status" value="1"/>
</dbReference>
<dbReference type="Gene3D" id="3.10.120.10">
    <property type="entry name" value="Cytochrome b5-like heme/steroid binding domain"/>
    <property type="match status" value="1"/>
</dbReference>
<feature type="domain" description="Cytochrome b5 heme-binding" evidence="5">
    <location>
        <begin position="6"/>
        <end position="82"/>
    </location>
</feature>
<dbReference type="GO" id="GO:0016717">
    <property type="term" value="F:oxidoreductase activity, acting on paired donors, with oxidation of a pair of donors resulting in the reduction of molecular oxygen to two molecules of water"/>
    <property type="evidence" value="ECO:0007669"/>
    <property type="project" value="TreeGrafter"/>
</dbReference>
<feature type="transmembrane region" description="Helical" evidence="4">
    <location>
        <begin position="286"/>
        <end position="306"/>
    </location>
</feature>
<evidence type="ECO:0000313" key="6">
    <source>
        <dbReference type="EMBL" id="KXN67834.1"/>
    </source>
</evidence>
<evidence type="ECO:0000256" key="3">
    <source>
        <dbReference type="ARBA" id="ARBA00023004"/>
    </source>
</evidence>
<dbReference type="PROSITE" id="PS00191">
    <property type="entry name" value="CYTOCHROME_B5_1"/>
    <property type="match status" value="1"/>
</dbReference>
<keyword evidence="4" id="KW-0812">Transmembrane</keyword>
<keyword evidence="7" id="KW-1185">Reference proteome</keyword>
<dbReference type="EMBL" id="KQ964610">
    <property type="protein sequence ID" value="KXN67834.1"/>
    <property type="molecule type" value="Genomic_DNA"/>
</dbReference>
<feature type="transmembrane region" description="Helical" evidence="4">
    <location>
        <begin position="144"/>
        <end position="167"/>
    </location>
</feature>
<organism evidence="6 7">
    <name type="scientific">Conidiobolus coronatus (strain ATCC 28846 / CBS 209.66 / NRRL 28638)</name>
    <name type="common">Delacroixia coronata</name>
    <dbReference type="NCBI Taxonomy" id="796925"/>
    <lineage>
        <taxon>Eukaryota</taxon>
        <taxon>Fungi</taxon>
        <taxon>Fungi incertae sedis</taxon>
        <taxon>Zoopagomycota</taxon>
        <taxon>Entomophthoromycotina</taxon>
        <taxon>Entomophthoromycetes</taxon>
        <taxon>Entomophthorales</taxon>
        <taxon>Ancylistaceae</taxon>
        <taxon>Conidiobolus</taxon>
    </lineage>
</organism>
<dbReference type="GO" id="GO:0006636">
    <property type="term" value="P:unsaturated fatty acid biosynthetic process"/>
    <property type="evidence" value="ECO:0007669"/>
    <property type="project" value="UniProtKB-ARBA"/>
</dbReference>
<dbReference type="FunFam" id="3.10.120.10:FF:000007">
    <property type="entry name" value="Sulfite oxidase, mitochondrial"/>
    <property type="match status" value="1"/>
</dbReference>
<evidence type="ECO:0000256" key="1">
    <source>
        <dbReference type="ARBA" id="ARBA00022617"/>
    </source>
</evidence>
<reference evidence="6 7" key="1">
    <citation type="journal article" date="2015" name="Genome Biol. Evol.">
        <title>Phylogenomic analyses indicate that early fungi evolved digesting cell walls of algal ancestors of land plants.</title>
        <authorList>
            <person name="Chang Y."/>
            <person name="Wang S."/>
            <person name="Sekimoto S."/>
            <person name="Aerts A.L."/>
            <person name="Choi C."/>
            <person name="Clum A."/>
            <person name="LaButti K.M."/>
            <person name="Lindquist E.A."/>
            <person name="Yee Ngan C."/>
            <person name="Ohm R.A."/>
            <person name="Salamov A.A."/>
            <person name="Grigoriev I.V."/>
            <person name="Spatafora J.W."/>
            <person name="Berbee M.L."/>
        </authorList>
    </citation>
    <scope>NUCLEOTIDE SEQUENCE [LARGE SCALE GENOMIC DNA]</scope>
    <source>
        <strain evidence="6 7">NRRL 28638</strain>
    </source>
</reference>
<evidence type="ECO:0000256" key="2">
    <source>
        <dbReference type="ARBA" id="ARBA00022723"/>
    </source>
</evidence>
<dbReference type="OMA" id="RECTAIF"/>
<dbReference type="InterPro" id="IPR001199">
    <property type="entry name" value="Cyt_B5-like_heme/steroid-bd"/>
</dbReference>
<dbReference type="SUPFAM" id="SSF55856">
    <property type="entry name" value="Cytochrome b5-like heme/steroid binding domain"/>
    <property type="match status" value="1"/>
</dbReference>
<dbReference type="PRINTS" id="PR00363">
    <property type="entry name" value="CYTOCHROMEB5"/>
</dbReference>
<protein>
    <submittedName>
        <fullName evidence="6">Delta 5 fatty acid desaturase</fullName>
    </submittedName>
</protein>
<keyword evidence="1" id="KW-0349">Heme</keyword>
<dbReference type="PIRSF" id="PIRSF015921">
    <property type="entry name" value="FA_sphinglp_des"/>
    <property type="match status" value="1"/>
</dbReference>
<evidence type="ECO:0000256" key="4">
    <source>
        <dbReference type="SAM" id="Phobius"/>
    </source>
</evidence>
<dbReference type="Proteomes" id="UP000070444">
    <property type="component" value="Unassembled WGS sequence"/>
</dbReference>
<dbReference type="GO" id="GO:0042759">
    <property type="term" value="P:long-chain fatty acid biosynthetic process"/>
    <property type="evidence" value="ECO:0007669"/>
    <property type="project" value="UniProtKB-ARBA"/>
</dbReference>
<evidence type="ECO:0000313" key="7">
    <source>
        <dbReference type="Proteomes" id="UP000070444"/>
    </source>
</evidence>
<dbReference type="STRING" id="796925.A0A137NYV8"/>
<dbReference type="InterPro" id="IPR012171">
    <property type="entry name" value="Fatty_acid_desaturase"/>
</dbReference>
<dbReference type="InterPro" id="IPR018506">
    <property type="entry name" value="Cyt_B5_heme-BS"/>
</dbReference>
<evidence type="ECO:0000259" key="5">
    <source>
        <dbReference type="PROSITE" id="PS50255"/>
    </source>
</evidence>
<sequence>MLEKPKKTYTWQEVAAHNTHKSAWIGIRGKVYDVTKFLYRHPGGVDTLLYSAGRDSTPNFETYHDLDSVNKVLEKYYIGDMVSQELPQFPKPNDFHRKLKKEVAHKLQVEGLDAKVSVSAWLKYFFIYTTVLGSYYMVFLKTYAANTLFIQLLFCGLLGFGCAQVGLHPLHDASHFAITHKPLVWKALGATHDIINGSSYLIWTYQHMVGHHSYTNIPGLDPDIYTSDPDFRRVTPQQKWFKKYLGQESVVPWLYGFLAWKTRLQDIYILYFEPHQARIRINPPTLYHTIIFWFGKLFFIFYRIILPLYWMPLWKVALFLIVSDLVSSYWLAFTFQVSHVVTTVNFPTHDNQMRMNVDWAQMQVGTTQDYAHGSAFWTELTGGLNYQTIHHVFPHINQNYYPLIAETFKKVCDQYKVPFLYRISFSDAFKDHLNHLKLMGLKPEQKKSNRH</sequence>
<keyword evidence="2" id="KW-0479">Metal-binding</keyword>
<dbReference type="GO" id="GO:0046872">
    <property type="term" value="F:metal ion binding"/>
    <property type="evidence" value="ECO:0007669"/>
    <property type="project" value="UniProtKB-KW"/>
</dbReference>
<dbReference type="InterPro" id="IPR005804">
    <property type="entry name" value="FA_desaturase_dom"/>
</dbReference>
<dbReference type="InterPro" id="IPR036400">
    <property type="entry name" value="Cyt_B5-like_heme/steroid_sf"/>
</dbReference>
<dbReference type="AlphaFoldDB" id="A0A137NYV8"/>
<dbReference type="OrthoDB" id="260519at2759"/>
<dbReference type="CDD" id="cd03506">
    <property type="entry name" value="Delta6-FADS-like"/>
    <property type="match status" value="1"/>
</dbReference>
<dbReference type="PANTHER" id="PTHR19353">
    <property type="entry name" value="FATTY ACID DESATURASE 2"/>
    <property type="match status" value="1"/>
</dbReference>
<dbReference type="SMART" id="SM01117">
    <property type="entry name" value="Cyt-b5"/>
    <property type="match status" value="1"/>
</dbReference>
<dbReference type="Pfam" id="PF00173">
    <property type="entry name" value="Cyt-b5"/>
    <property type="match status" value="1"/>
</dbReference>
<keyword evidence="3" id="KW-0408">Iron</keyword>
<accession>A0A137NYV8</accession>
<keyword evidence="4" id="KW-0472">Membrane</keyword>